<proteinExistence type="predicted"/>
<evidence type="ECO:0000313" key="3">
    <source>
        <dbReference type="Proteomes" id="UP001231518"/>
    </source>
</evidence>
<reference evidence="2" key="1">
    <citation type="submission" date="2023-03" db="EMBL/GenBank/DDBJ databases">
        <title>Chromosome-level genomes of two armyworms, Mythimna separata and Mythimna loreyi, provide insights into the biosynthesis and reception of sex pheromones.</title>
        <authorList>
            <person name="Zhao H."/>
        </authorList>
    </citation>
    <scope>NUCLEOTIDE SEQUENCE</scope>
    <source>
        <strain evidence="2">BeijingLab</strain>
        <tissue evidence="2">Pupa</tissue>
    </source>
</reference>
<protein>
    <submittedName>
        <fullName evidence="2">Uncharacterized protein</fullName>
    </submittedName>
</protein>
<dbReference type="Proteomes" id="UP001231518">
    <property type="component" value="Chromosome 24"/>
</dbReference>
<evidence type="ECO:0000313" key="2">
    <source>
        <dbReference type="EMBL" id="KAJ8715495.1"/>
    </source>
</evidence>
<dbReference type="AlphaFoldDB" id="A0AAD7YGM9"/>
<accession>A0AAD7YGM9</accession>
<sequence>MDVVAFQPPANVTTGPALLNQYTPPMHNSALSIGGLVKMPQRRSRNEEGGEENVPQNLSFPAMASGDSCTIYQQEEILTKNKNKVPRSMRYELEDALVGLCDAWFDEIKPHLLRNNIKLHIGGSSSGGPRHCVPASPSDPTADPGKPSPADDCTHLDPASSPDCKLCQLLVTAASCIERASMQAAGTTPPSPFAVDFGASDNSRCSSDSDPQL</sequence>
<feature type="region of interest" description="Disordered" evidence="1">
    <location>
        <begin position="183"/>
        <end position="213"/>
    </location>
</feature>
<dbReference type="EMBL" id="JARGEI010000018">
    <property type="protein sequence ID" value="KAJ8715495.1"/>
    <property type="molecule type" value="Genomic_DNA"/>
</dbReference>
<feature type="region of interest" description="Disordered" evidence="1">
    <location>
        <begin position="124"/>
        <end position="154"/>
    </location>
</feature>
<organism evidence="2 3">
    <name type="scientific">Mythimna separata</name>
    <name type="common">Oriental armyworm</name>
    <name type="synonym">Pseudaletia separata</name>
    <dbReference type="NCBI Taxonomy" id="271217"/>
    <lineage>
        <taxon>Eukaryota</taxon>
        <taxon>Metazoa</taxon>
        <taxon>Ecdysozoa</taxon>
        <taxon>Arthropoda</taxon>
        <taxon>Hexapoda</taxon>
        <taxon>Insecta</taxon>
        <taxon>Pterygota</taxon>
        <taxon>Neoptera</taxon>
        <taxon>Endopterygota</taxon>
        <taxon>Lepidoptera</taxon>
        <taxon>Glossata</taxon>
        <taxon>Ditrysia</taxon>
        <taxon>Noctuoidea</taxon>
        <taxon>Noctuidae</taxon>
        <taxon>Noctuinae</taxon>
        <taxon>Hadenini</taxon>
        <taxon>Mythimna</taxon>
    </lineage>
</organism>
<comment type="caution">
    <text evidence="2">The sequence shown here is derived from an EMBL/GenBank/DDBJ whole genome shotgun (WGS) entry which is preliminary data.</text>
</comment>
<name>A0AAD7YGM9_MYTSE</name>
<keyword evidence="3" id="KW-1185">Reference proteome</keyword>
<gene>
    <name evidence="2" type="ORF">PYW07_009977</name>
</gene>
<evidence type="ECO:0000256" key="1">
    <source>
        <dbReference type="SAM" id="MobiDB-lite"/>
    </source>
</evidence>
<feature type="compositionally biased region" description="Polar residues" evidence="1">
    <location>
        <begin position="200"/>
        <end position="213"/>
    </location>
</feature>